<name>A0A9D1TGW3_9FIRM</name>
<keyword evidence="4 10" id="KW-0004">4Fe-4S</keyword>
<proteinExistence type="inferred from homology"/>
<dbReference type="InterPro" id="IPR058240">
    <property type="entry name" value="rSAM_sf"/>
</dbReference>
<reference evidence="12" key="1">
    <citation type="journal article" date="2021" name="PeerJ">
        <title>Extensive microbial diversity within the chicken gut microbiome revealed by metagenomics and culture.</title>
        <authorList>
            <person name="Gilroy R."/>
            <person name="Ravi A."/>
            <person name="Getino M."/>
            <person name="Pursley I."/>
            <person name="Horton D.L."/>
            <person name="Alikhan N.F."/>
            <person name="Baker D."/>
            <person name="Gharbi K."/>
            <person name="Hall N."/>
            <person name="Watson M."/>
            <person name="Adriaenssens E.M."/>
            <person name="Foster-Nyarko E."/>
            <person name="Jarju S."/>
            <person name="Secka A."/>
            <person name="Antonio M."/>
            <person name="Oren A."/>
            <person name="Chaudhuri R.R."/>
            <person name="La Ragione R."/>
            <person name="Hildebrand F."/>
            <person name="Pallen M.J."/>
        </authorList>
    </citation>
    <scope>NUCLEOTIDE SEQUENCE</scope>
    <source>
        <strain evidence="12">CHK195-9823</strain>
    </source>
</reference>
<protein>
    <recommendedName>
        <fullName evidence="3 10">Pyruvate formate-lyase-activating enzyme</fullName>
        <ecNumber evidence="10">1.97.1.4</ecNumber>
    </recommendedName>
</protein>
<evidence type="ECO:0000313" key="12">
    <source>
        <dbReference type="EMBL" id="HIV40364.1"/>
    </source>
</evidence>
<dbReference type="InterPro" id="IPR012838">
    <property type="entry name" value="PFL1_activating"/>
</dbReference>
<keyword evidence="8 10" id="KW-0408">Iron</keyword>
<dbReference type="SFLD" id="SFLDS00029">
    <property type="entry name" value="Radical_SAM"/>
    <property type="match status" value="1"/>
</dbReference>
<dbReference type="Proteomes" id="UP000886814">
    <property type="component" value="Unassembled WGS sequence"/>
</dbReference>
<dbReference type="SFLD" id="SFLDG01066">
    <property type="entry name" value="organic_radical-activating_enz"/>
    <property type="match status" value="1"/>
</dbReference>
<dbReference type="AlphaFoldDB" id="A0A9D1TGW3"/>
<dbReference type="GO" id="GO:0051539">
    <property type="term" value="F:4 iron, 4 sulfur cluster binding"/>
    <property type="evidence" value="ECO:0007669"/>
    <property type="project" value="UniProtKB-UniRule"/>
</dbReference>
<accession>A0A9D1TGW3</accession>
<dbReference type="EC" id="1.97.1.4" evidence="10"/>
<comment type="catalytic activity">
    <reaction evidence="10">
        <text>glycyl-[formate C-acetyltransferase] + reduced [flavodoxin] + S-adenosyl-L-methionine = glycin-2-yl radical-[formate C-acetyltransferase] + semiquinone [flavodoxin] + 5'-deoxyadenosine + L-methionine + H(+)</text>
        <dbReference type="Rhea" id="RHEA:19225"/>
        <dbReference type="Rhea" id="RHEA-COMP:10622"/>
        <dbReference type="Rhea" id="RHEA-COMP:12190"/>
        <dbReference type="Rhea" id="RHEA-COMP:12191"/>
        <dbReference type="Rhea" id="RHEA-COMP:14480"/>
        <dbReference type="ChEBI" id="CHEBI:15378"/>
        <dbReference type="ChEBI" id="CHEBI:17319"/>
        <dbReference type="ChEBI" id="CHEBI:29947"/>
        <dbReference type="ChEBI" id="CHEBI:32722"/>
        <dbReference type="ChEBI" id="CHEBI:57618"/>
        <dbReference type="ChEBI" id="CHEBI:57844"/>
        <dbReference type="ChEBI" id="CHEBI:59789"/>
        <dbReference type="ChEBI" id="CHEBI:140311"/>
        <dbReference type="EC" id="1.97.1.4"/>
    </reaction>
</comment>
<dbReference type="PANTHER" id="PTHR30352:SF5">
    <property type="entry name" value="PYRUVATE FORMATE-LYASE 1-ACTIVATING ENZYME"/>
    <property type="match status" value="1"/>
</dbReference>
<reference evidence="12" key="2">
    <citation type="submission" date="2021-04" db="EMBL/GenBank/DDBJ databases">
        <authorList>
            <person name="Gilroy R."/>
        </authorList>
    </citation>
    <scope>NUCLEOTIDE SEQUENCE</scope>
    <source>
        <strain evidence="12">CHK195-9823</strain>
    </source>
</reference>
<dbReference type="InterPro" id="IPR001989">
    <property type="entry name" value="Radical_activat_CS"/>
</dbReference>
<dbReference type="InterPro" id="IPR007197">
    <property type="entry name" value="rSAM"/>
</dbReference>
<comment type="similarity">
    <text evidence="2 10">Belongs to the organic radical-activating enzymes family.</text>
</comment>
<dbReference type="Pfam" id="PF04055">
    <property type="entry name" value="Radical_SAM"/>
    <property type="match status" value="1"/>
</dbReference>
<feature type="domain" description="Radical SAM core" evidence="11">
    <location>
        <begin position="19"/>
        <end position="251"/>
    </location>
</feature>
<sequence length="254" mass="28990">MKECKEQGYIHSIESFGTVDGPGIRLTVFFQGCPMRCLYCHNPDTWTPKGGTPVTVEEILEIYKKNKNFYQKGGITATGGEPLMQLAFLTELFEQAGARHIHTCLDTSGILFRENRKEEYKRLLKATRLILLDIKHAFPREHKKLTGQPQTPVLDFLDLTTEEKVPVIIRHVIVKGFTDSPRELEEVGRIMAAHPNIKGLEVLPYHNMGEKKYEELNLSYPLKGMENLSPKEASRARTIILESFQRHRLPSSLS</sequence>
<dbReference type="CDD" id="cd01335">
    <property type="entry name" value="Radical_SAM"/>
    <property type="match status" value="1"/>
</dbReference>
<evidence type="ECO:0000256" key="3">
    <source>
        <dbReference type="ARBA" id="ARBA00021356"/>
    </source>
</evidence>
<evidence type="ECO:0000256" key="2">
    <source>
        <dbReference type="ARBA" id="ARBA00009777"/>
    </source>
</evidence>
<evidence type="ECO:0000313" key="13">
    <source>
        <dbReference type="Proteomes" id="UP000886814"/>
    </source>
</evidence>
<dbReference type="InterPro" id="IPR034457">
    <property type="entry name" value="Organic_radical-activating"/>
</dbReference>
<dbReference type="SUPFAM" id="SSF102114">
    <property type="entry name" value="Radical SAM enzymes"/>
    <property type="match status" value="1"/>
</dbReference>
<dbReference type="GO" id="GO:0005737">
    <property type="term" value="C:cytoplasm"/>
    <property type="evidence" value="ECO:0007669"/>
    <property type="project" value="UniProtKB-SubCell"/>
</dbReference>
<keyword evidence="9 10" id="KW-0411">Iron-sulfur</keyword>
<dbReference type="InterPro" id="IPR012839">
    <property type="entry name" value="Organic_radical_activase"/>
</dbReference>
<evidence type="ECO:0000256" key="7">
    <source>
        <dbReference type="ARBA" id="ARBA00023002"/>
    </source>
</evidence>
<gene>
    <name evidence="12" type="primary">pflA</name>
    <name evidence="12" type="ORF">H9747_15445</name>
</gene>
<dbReference type="PROSITE" id="PS01087">
    <property type="entry name" value="RADICAL_ACTIVATING"/>
    <property type="match status" value="1"/>
</dbReference>
<dbReference type="InterPro" id="IPR013785">
    <property type="entry name" value="Aldolase_TIM"/>
</dbReference>
<dbReference type="GO" id="GO:0046872">
    <property type="term" value="F:metal ion binding"/>
    <property type="evidence" value="ECO:0007669"/>
    <property type="project" value="UniProtKB-UniRule"/>
</dbReference>
<dbReference type="PROSITE" id="PS51918">
    <property type="entry name" value="RADICAL_SAM"/>
    <property type="match status" value="1"/>
</dbReference>
<comment type="cofactor">
    <cofactor evidence="10">
        <name>[4Fe-4S] cluster</name>
        <dbReference type="ChEBI" id="CHEBI:49883"/>
    </cofactor>
    <text evidence="10">Binds 1 [4Fe-4S] cluster. The cluster is coordinated with 3 cysteines and an exchangeable S-adenosyl-L-methionine.</text>
</comment>
<keyword evidence="12" id="KW-0670">Pyruvate</keyword>
<evidence type="ECO:0000256" key="5">
    <source>
        <dbReference type="ARBA" id="ARBA00022691"/>
    </source>
</evidence>
<keyword evidence="12" id="KW-0456">Lyase</keyword>
<keyword evidence="7 10" id="KW-0560">Oxidoreductase</keyword>
<evidence type="ECO:0000256" key="9">
    <source>
        <dbReference type="ARBA" id="ARBA00023014"/>
    </source>
</evidence>
<evidence type="ECO:0000256" key="1">
    <source>
        <dbReference type="ARBA" id="ARBA00003141"/>
    </source>
</evidence>
<dbReference type="Gene3D" id="3.20.20.70">
    <property type="entry name" value="Aldolase class I"/>
    <property type="match status" value="1"/>
</dbReference>
<dbReference type="PANTHER" id="PTHR30352">
    <property type="entry name" value="PYRUVATE FORMATE-LYASE-ACTIVATING ENZYME"/>
    <property type="match status" value="1"/>
</dbReference>
<dbReference type="NCBIfam" id="TIGR02493">
    <property type="entry name" value="PFLA"/>
    <property type="match status" value="1"/>
</dbReference>
<organism evidence="12 13">
    <name type="scientific">Candidatus Blautia stercorigallinarum</name>
    <dbReference type="NCBI Taxonomy" id="2838501"/>
    <lineage>
        <taxon>Bacteria</taxon>
        <taxon>Bacillati</taxon>
        <taxon>Bacillota</taxon>
        <taxon>Clostridia</taxon>
        <taxon>Lachnospirales</taxon>
        <taxon>Lachnospiraceae</taxon>
        <taxon>Blautia</taxon>
    </lineage>
</organism>
<keyword evidence="6 10" id="KW-0479">Metal-binding</keyword>
<dbReference type="GO" id="GO:0016829">
    <property type="term" value="F:lyase activity"/>
    <property type="evidence" value="ECO:0007669"/>
    <property type="project" value="UniProtKB-KW"/>
</dbReference>
<evidence type="ECO:0000256" key="4">
    <source>
        <dbReference type="ARBA" id="ARBA00022485"/>
    </source>
</evidence>
<dbReference type="EMBL" id="DXIQ01000110">
    <property type="protein sequence ID" value="HIV40364.1"/>
    <property type="molecule type" value="Genomic_DNA"/>
</dbReference>
<dbReference type="SFLD" id="SFLDG01067">
    <property type="entry name" value="SPASM/twitch_domain_containing"/>
    <property type="match status" value="1"/>
</dbReference>
<evidence type="ECO:0000256" key="10">
    <source>
        <dbReference type="RuleBase" id="RU362053"/>
    </source>
</evidence>
<keyword evidence="10" id="KW-0963">Cytoplasm</keyword>
<evidence type="ECO:0000256" key="6">
    <source>
        <dbReference type="ARBA" id="ARBA00022723"/>
    </source>
</evidence>
<comment type="caution">
    <text evidence="12">The sequence shown here is derived from an EMBL/GenBank/DDBJ whole genome shotgun (WGS) entry which is preliminary data.</text>
</comment>
<comment type="function">
    <text evidence="1 10">Activation of pyruvate formate-lyase under anaerobic conditions by generation of an organic free radical, using S-adenosylmethionine and reduced flavodoxin as cosubstrates to produce 5'-deoxy-adenosine.</text>
</comment>
<keyword evidence="5 10" id="KW-0949">S-adenosyl-L-methionine</keyword>
<dbReference type="PIRSF" id="PIRSF000371">
    <property type="entry name" value="PFL_act_enz"/>
    <property type="match status" value="1"/>
</dbReference>
<comment type="subcellular location">
    <subcellularLocation>
        <location evidence="10">Cytoplasm</location>
    </subcellularLocation>
</comment>
<dbReference type="GO" id="GO:0043365">
    <property type="term" value="F:[formate-C-acetyltransferase]-activating enzyme activity"/>
    <property type="evidence" value="ECO:0007669"/>
    <property type="project" value="UniProtKB-UniRule"/>
</dbReference>
<evidence type="ECO:0000259" key="11">
    <source>
        <dbReference type="PROSITE" id="PS51918"/>
    </source>
</evidence>
<evidence type="ECO:0000256" key="8">
    <source>
        <dbReference type="ARBA" id="ARBA00023004"/>
    </source>
</evidence>